<accession>A0A0M9WKS5</accession>
<comment type="caution">
    <text evidence="3">The sequence shown here is derived from an EMBL/GenBank/DDBJ whole genome shotgun (WGS) entry which is preliminary data.</text>
</comment>
<gene>
    <name evidence="3" type="ORF">ACN38_g425</name>
</gene>
<name>A0A0M9WKS5_9EURO</name>
<reference evidence="3 4" key="1">
    <citation type="submission" date="2015-08" db="EMBL/GenBank/DDBJ databases">
        <title>Genome sequencing of Penicillium nordicum.</title>
        <authorList>
            <person name="Nguyen H.D."/>
            <person name="Seifert K.A."/>
        </authorList>
    </citation>
    <scope>NUCLEOTIDE SEQUENCE [LARGE SCALE GENOMIC DNA]</scope>
    <source>
        <strain evidence="3 4">DAOMC 185683</strain>
    </source>
</reference>
<keyword evidence="4" id="KW-1185">Reference proteome</keyword>
<proteinExistence type="predicted"/>
<feature type="region of interest" description="Disordered" evidence="1">
    <location>
        <begin position="32"/>
        <end position="80"/>
    </location>
</feature>
<dbReference type="Proteomes" id="UP000037696">
    <property type="component" value="Unassembled WGS sequence"/>
</dbReference>
<organism evidence="3 4">
    <name type="scientific">Penicillium nordicum</name>
    <dbReference type="NCBI Taxonomy" id="229535"/>
    <lineage>
        <taxon>Eukaryota</taxon>
        <taxon>Fungi</taxon>
        <taxon>Dikarya</taxon>
        <taxon>Ascomycota</taxon>
        <taxon>Pezizomycotina</taxon>
        <taxon>Eurotiomycetes</taxon>
        <taxon>Eurotiomycetidae</taxon>
        <taxon>Eurotiales</taxon>
        <taxon>Aspergillaceae</taxon>
        <taxon>Penicillium</taxon>
    </lineage>
</organism>
<dbReference type="OrthoDB" id="5381672at2759"/>
<protein>
    <submittedName>
        <fullName evidence="3">Uncharacterized protein</fullName>
    </submittedName>
</protein>
<feature type="transmembrane region" description="Helical" evidence="2">
    <location>
        <begin position="85"/>
        <end position="109"/>
    </location>
</feature>
<keyword evidence="2" id="KW-0472">Membrane</keyword>
<evidence type="ECO:0000313" key="4">
    <source>
        <dbReference type="Proteomes" id="UP000037696"/>
    </source>
</evidence>
<dbReference type="AlphaFoldDB" id="A0A0M9WKS5"/>
<evidence type="ECO:0000256" key="1">
    <source>
        <dbReference type="SAM" id="MobiDB-lite"/>
    </source>
</evidence>
<keyword evidence="2" id="KW-1133">Transmembrane helix</keyword>
<sequence length="292" mass="32317">MQETVAVFPVEPHSFLTPYIIPSRSMLGLRSQGMLEQQPQESNHRPNQAPSEEPDGPNVTPTDGNESLLPDHQTPSTSRLDHSSFGLWIAGSYAALSSFSWIAIVYLTFRPISSHNLSYSTHKDADHKAVLKGLTISKADVLFKENEDWIQTARVLMSFVGVFSIPAASAICASAAAVYSQRRARSRSADKTIRQVMMLADRNWTNPFMYARALTPGGWKRYGIWLLAVAICVHILGFIIAPLQQTFLSSKTIKRPQLGGHTEKLFEIPSQLANGRGRTNNTVVLATRDGRP</sequence>
<feature type="compositionally biased region" description="Polar residues" evidence="1">
    <location>
        <begin position="34"/>
        <end position="50"/>
    </location>
</feature>
<feature type="transmembrane region" description="Helical" evidence="2">
    <location>
        <begin position="155"/>
        <end position="179"/>
    </location>
</feature>
<evidence type="ECO:0000313" key="3">
    <source>
        <dbReference type="EMBL" id="KOS48665.1"/>
    </source>
</evidence>
<keyword evidence="2" id="KW-0812">Transmembrane</keyword>
<dbReference type="EMBL" id="LHQQ01000003">
    <property type="protein sequence ID" value="KOS48665.1"/>
    <property type="molecule type" value="Genomic_DNA"/>
</dbReference>
<feature type="transmembrane region" description="Helical" evidence="2">
    <location>
        <begin position="222"/>
        <end position="243"/>
    </location>
</feature>
<evidence type="ECO:0000256" key="2">
    <source>
        <dbReference type="SAM" id="Phobius"/>
    </source>
</evidence>